<accession>A0A915IRK2</accession>
<dbReference type="WBParaSite" id="nRc.2.0.1.t16436-RA">
    <property type="protein sequence ID" value="nRc.2.0.1.t16436-RA"/>
    <property type="gene ID" value="nRc.2.0.1.g16436"/>
</dbReference>
<organism evidence="1 2">
    <name type="scientific">Romanomermis culicivorax</name>
    <name type="common">Nematode worm</name>
    <dbReference type="NCBI Taxonomy" id="13658"/>
    <lineage>
        <taxon>Eukaryota</taxon>
        <taxon>Metazoa</taxon>
        <taxon>Ecdysozoa</taxon>
        <taxon>Nematoda</taxon>
        <taxon>Enoplea</taxon>
        <taxon>Dorylaimia</taxon>
        <taxon>Mermithida</taxon>
        <taxon>Mermithoidea</taxon>
        <taxon>Mermithidae</taxon>
        <taxon>Romanomermis</taxon>
    </lineage>
</organism>
<proteinExistence type="predicted"/>
<sequence length="173" mass="20147">MAMNTRQSKLTGGKTEQYQFTWKIFTGWDYTIGHSETATNTVLANGNKYKTSTTLEKITFDTRSIGLGLGLGLRVIYACLFRWNGMVCQQLETFSLKIYFWSERIIAILWKMTDGNRMERKFPLHWVTLHRLHSVPFHPKRQDIVDAKVKRAPSCDAIDFYVYDNVPLLPYLL</sequence>
<protein>
    <submittedName>
        <fullName evidence="2">Uncharacterized protein</fullName>
    </submittedName>
</protein>
<reference evidence="2" key="1">
    <citation type="submission" date="2022-11" db="UniProtKB">
        <authorList>
            <consortium name="WormBaseParasite"/>
        </authorList>
    </citation>
    <scope>IDENTIFICATION</scope>
</reference>
<keyword evidence="1" id="KW-1185">Reference proteome</keyword>
<evidence type="ECO:0000313" key="1">
    <source>
        <dbReference type="Proteomes" id="UP000887565"/>
    </source>
</evidence>
<name>A0A915IRK2_ROMCU</name>
<evidence type="ECO:0000313" key="2">
    <source>
        <dbReference type="WBParaSite" id="nRc.2.0.1.t16436-RA"/>
    </source>
</evidence>
<dbReference type="Proteomes" id="UP000887565">
    <property type="component" value="Unplaced"/>
</dbReference>
<dbReference type="AlphaFoldDB" id="A0A915IRK2"/>